<evidence type="ECO:0000313" key="2">
    <source>
        <dbReference type="Proteomes" id="UP001250181"/>
    </source>
</evidence>
<dbReference type="RefSeq" id="WP_315878410.1">
    <property type="nucleotide sequence ID" value="NZ_JAWCTQ010000016.1"/>
</dbReference>
<comment type="caution">
    <text evidence="1">The sequence shown here is derived from an EMBL/GenBank/DDBJ whole genome shotgun (WGS) entry which is preliminary data.</text>
</comment>
<sequence>MRLLMIMKCQKVIGLNMDTNKKSIAGVKPVTHTDGKVASTVSPVTHNVIVEPNQELFRRKDVYEIIKKFYWFTQGFNTAQDKGDSEERAYLFARYLSGEVDDSYWEGIDVFMNMENNK</sequence>
<dbReference type="EMBL" id="JAWCTQ010000016">
    <property type="protein sequence ID" value="MDT9683336.1"/>
    <property type="molecule type" value="Genomic_DNA"/>
</dbReference>
<gene>
    <name evidence="1" type="ORF">RND61_14820</name>
</gene>
<reference evidence="1 2" key="1">
    <citation type="submission" date="2023-09" db="EMBL/GenBank/DDBJ databases">
        <title>Streptomyces sp. nov.: A antagonism against Alternaria gaisen Producing Streptochlin, Isolated from Tamarix root soil.</title>
        <authorList>
            <person name="Chen Y."/>
        </authorList>
    </citation>
    <scope>NUCLEOTIDE SEQUENCE [LARGE SCALE GENOMIC DNA]</scope>
    <source>
        <strain evidence="1 2">TRM76323</strain>
    </source>
</reference>
<organism evidence="1 2">
    <name type="scientific">Streptomyces tamarix</name>
    <dbReference type="NCBI Taxonomy" id="3078565"/>
    <lineage>
        <taxon>Bacteria</taxon>
        <taxon>Bacillati</taxon>
        <taxon>Actinomycetota</taxon>
        <taxon>Actinomycetes</taxon>
        <taxon>Kitasatosporales</taxon>
        <taxon>Streptomycetaceae</taxon>
        <taxon>Streptomyces</taxon>
    </lineage>
</organism>
<proteinExistence type="predicted"/>
<protein>
    <submittedName>
        <fullName evidence="1">Uncharacterized protein</fullName>
    </submittedName>
</protein>
<dbReference type="Proteomes" id="UP001250181">
    <property type="component" value="Unassembled WGS sequence"/>
</dbReference>
<accession>A0ABU3QL24</accession>
<evidence type="ECO:0000313" key="1">
    <source>
        <dbReference type="EMBL" id="MDT9683336.1"/>
    </source>
</evidence>
<keyword evidence="2" id="KW-1185">Reference proteome</keyword>
<name>A0ABU3QL24_9ACTN</name>